<evidence type="ECO:0000313" key="1">
    <source>
        <dbReference type="EMBL" id="KAI5680146.1"/>
    </source>
</evidence>
<comment type="caution">
    <text evidence="1">The sequence shown here is derived from an EMBL/GenBank/DDBJ whole genome shotgun (WGS) entry which is preliminary data.</text>
</comment>
<gene>
    <name evidence="1" type="ORF">M9H77_01373</name>
</gene>
<proteinExistence type="predicted"/>
<dbReference type="Proteomes" id="UP001060085">
    <property type="component" value="Linkage Group LG01"/>
</dbReference>
<dbReference type="EMBL" id="CM044701">
    <property type="protein sequence ID" value="KAI5680146.1"/>
    <property type="molecule type" value="Genomic_DNA"/>
</dbReference>
<protein>
    <submittedName>
        <fullName evidence="1">Uncharacterized protein</fullName>
    </submittedName>
</protein>
<keyword evidence="2" id="KW-1185">Reference proteome</keyword>
<organism evidence="1 2">
    <name type="scientific">Catharanthus roseus</name>
    <name type="common">Madagascar periwinkle</name>
    <name type="synonym">Vinca rosea</name>
    <dbReference type="NCBI Taxonomy" id="4058"/>
    <lineage>
        <taxon>Eukaryota</taxon>
        <taxon>Viridiplantae</taxon>
        <taxon>Streptophyta</taxon>
        <taxon>Embryophyta</taxon>
        <taxon>Tracheophyta</taxon>
        <taxon>Spermatophyta</taxon>
        <taxon>Magnoliopsida</taxon>
        <taxon>eudicotyledons</taxon>
        <taxon>Gunneridae</taxon>
        <taxon>Pentapetalae</taxon>
        <taxon>asterids</taxon>
        <taxon>lamiids</taxon>
        <taxon>Gentianales</taxon>
        <taxon>Apocynaceae</taxon>
        <taxon>Rauvolfioideae</taxon>
        <taxon>Vinceae</taxon>
        <taxon>Catharanthinae</taxon>
        <taxon>Catharanthus</taxon>
    </lineage>
</organism>
<evidence type="ECO:0000313" key="2">
    <source>
        <dbReference type="Proteomes" id="UP001060085"/>
    </source>
</evidence>
<reference evidence="2" key="1">
    <citation type="journal article" date="2023" name="Nat. Plants">
        <title>Single-cell RNA sequencing provides a high-resolution roadmap for understanding the multicellular compartmentation of specialized metabolism.</title>
        <authorList>
            <person name="Sun S."/>
            <person name="Shen X."/>
            <person name="Li Y."/>
            <person name="Li Y."/>
            <person name="Wang S."/>
            <person name="Li R."/>
            <person name="Zhang H."/>
            <person name="Shen G."/>
            <person name="Guo B."/>
            <person name="Wei J."/>
            <person name="Xu J."/>
            <person name="St-Pierre B."/>
            <person name="Chen S."/>
            <person name="Sun C."/>
        </authorList>
    </citation>
    <scope>NUCLEOTIDE SEQUENCE [LARGE SCALE GENOMIC DNA]</scope>
</reference>
<accession>A0ACC0C5D8</accession>
<sequence length="428" mass="48195">MSNQVVKVKRDTIAACMTCPICNKLFRDATTISECLHTFCRKCIYKKLSDEEMECCPLCNIDLGCVPLEKLRPDHNLQDVRAKIFPYKRRKVKAPEITPSITLPVRRKERSLSSLVVSTPRVSTQSGMTGRRSKSIVRKSVRSSFSIEKLVKKDGDSQEDHPESSSSPETLNKFTQTVRQNSSPAEPSVHSLPDKETKNGSEAWDGKVDLWKPLNCLVEVANRSKSSKFSSQGCAATKSDPLHSAENEGHARKNKMKEHIQKAKIQDEKNTNETAPQESERPKKLRRIRQKKAPALGEFNVPPQLLLEGVNGRCEKRFNPIWFSLVASKDRDGDASLPQISASYLRIKDGSIPVSFIQKYLMRKLELTNEDEVEIRCMGHSLVPTLPLNELVELWLRSTSSEKVPVIIGSSAKDFVMVLAYSRKFRAG</sequence>
<name>A0ACC0C5D8_CATRO</name>